<gene>
    <name evidence="2" type="ORF">KSW38_20870</name>
</gene>
<organism evidence="2 3">
    <name type="scientific">Paenarthrobacter aromaticivorans</name>
    <dbReference type="NCBI Taxonomy" id="2849150"/>
    <lineage>
        <taxon>Bacteria</taxon>
        <taxon>Bacillati</taxon>
        <taxon>Actinomycetota</taxon>
        <taxon>Actinomycetes</taxon>
        <taxon>Micrococcales</taxon>
        <taxon>Micrococcaceae</taxon>
        <taxon>Paenarthrobacter</taxon>
    </lineage>
</organism>
<evidence type="ECO:0000256" key="1">
    <source>
        <dbReference type="SAM" id="Phobius"/>
    </source>
</evidence>
<evidence type="ECO:0008006" key="4">
    <source>
        <dbReference type="Google" id="ProtNLM"/>
    </source>
</evidence>
<dbReference type="Proteomes" id="UP000824166">
    <property type="component" value="Unassembled WGS sequence"/>
</dbReference>
<comment type="caution">
    <text evidence="2">The sequence shown here is derived from an EMBL/GenBank/DDBJ whole genome shotgun (WGS) entry which is preliminary data.</text>
</comment>
<dbReference type="EMBL" id="JAHOPC010000017">
    <property type="protein sequence ID" value="MBU8868751.1"/>
    <property type="molecule type" value="Genomic_DNA"/>
</dbReference>
<keyword evidence="1" id="KW-0812">Transmembrane</keyword>
<protein>
    <recommendedName>
        <fullName evidence="4">DUF3592 domain-containing protein</fullName>
    </recommendedName>
</protein>
<keyword evidence="1" id="KW-0472">Membrane</keyword>
<accession>A0ABS6IAL6</accession>
<proteinExistence type="predicted"/>
<dbReference type="RefSeq" id="WP_216926867.1">
    <property type="nucleotide sequence ID" value="NZ_JAHOPC010000017.1"/>
</dbReference>
<sequence>MLGILWLLLFHNAPPREGTVAGHGIVVDQKISTKGLCEPIADVVIDGATYRTPPGTSDEPCAYGIGDSIDVTYHPDDVAGTLEIPLEGPSKKAVALLPLIGVALLIGGTISLVGNILYRRKVKAQK</sequence>
<feature type="transmembrane region" description="Helical" evidence="1">
    <location>
        <begin position="95"/>
        <end position="118"/>
    </location>
</feature>
<reference evidence="2 3" key="1">
    <citation type="submission" date="2021-06" db="EMBL/GenBank/DDBJ databases">
        <authorList>
            <person name="Jeong J.W."/>
        </authorList>
    </citation>
    <scope>NUCLEOTIDE SEQUENCE [LARGE SCALE GENOMIC DNA]</scope>
    <source>
        <strain evidence="2 3">MMS21-TAE1-1</strain>
    </source>
</reference>
<name>A0ABS6IAL6_9MICC</name>
<evidence type="ECO:0000313" key="2">
    <source>
        <dbReference type="EMBL" id="MBU8868751.1"/>
    </source>
</evidence>
<keyword evidence="1" id="KW-1133">Transmembrane helix</keyword>
<evidence type="ECO:0000313" key="3">
    <source>
        <dbReference type="Proteomes" id="UP000824166"/>
    </source>
</evidence>
<keyword evidence="3" id="KW-1185">Reference proteome</keyword>